<dbReference type="PANTHER" id="PTHR42201:SF1">
    <property type="entry name" value="TAXIS PROTEIN"/>
    <property type="match status" value="1"/>
</dbReference>
<comment type="function">
    <text evidence="1">Involved in taxis signal transduction.</text>
</comment>
<dbReference type="Pfam" id="PF04283">
    <property type="entry name" value="CheF-arch"/>
    <property type="match status" value="1"/>
</dbReference>
<proteinExistence type="predicted"/>
<dbReference type="GO" id="GO:0006935">
    <property type="term" value="P:chemotaxis"/>
    <property type="evidence" value="ECO:0007669"/>
    <property type="project" value="UniProtKB-UniRule"/>
</dbReference>
<dbReference type="PIRSF" id="PIRSF026802">
    <property type="entry name" value="UCP026802"/>
    <property type="match status" value="1"/>
</dbReference>
<organism evidence="2 3">
    <name type="scientific">Halapricum desulfuricans</name>
    <dbReference type="NCBI Taxonomy" id="2841257"/>
    <lineage>
        <taxon>Archaea</taxon>
        <taxon>Methanobacteriati</taxon>
        <taxon>Methanobacteriota</taxon>
        <taxon>Stenosarchaea group</taxon>
        <taxon>Halobacteria</taxon>
        <taxon>Halobacteriales</taxon>
        <taxon>Haloarculaceae</taxon>
        <taxon>Halapricum</taxon>
    </lineage>
</organism>
<dbReference type="InterPro" id="IPR007381">
    <property type="entry name" value="CheF1/F2"/>
</dbReference>
<dbReference type="RefSeq" id="WP_229113524.1">
    <property type="nucleotide sequence ID" value="NZ_CP064787.1"/>
</dbReference>
<dbReference type="EMBL" id="CP064787">
    <property type="protein sequence ID" value="QSG07059.1"/>
    <property type="molecule type" value="Genomic_DNA"/>
</dbReference>
<dbReference type="PANTHER" id="PTHR42201">
    <property type="entry name" value="TAXIS PROTEIN"/>
    <property type="match status" value="1"/>
</dbReference>
<evidence type="ECO:0000313" key="2">
    <source>
        <dbReference type="EMBL" id="QSG07059.1"/>
    </source>
</evidence>
<comment type="subunit">
    <text evidence="1">Interacts with chemotaxis (Che) proteins as well as flagella accessory (Fla) proteins.</text>
</comment>
<keyword evidence="1" id="KW-0145">Chemotaxis</keyword>
<accession>A0A897N7P4</accession>
<reference evidence="2" key="1">
    <citation type="submission" date="2020-11" db="EMBL/GenBank/DDBJ databases">
        <title>Carbohydrate-dependent, anaerobic sulfur respiration: A novel catabolism in halophilic archaea.</title>
        <authorList>
            <person name="Sorokin D.Y."/>
            <person name="Messina E."/>
            <person name="Smedile F."/>
            <person name="La Cono V."/>
            <person name="Hallsworth J.E."/>
            <person name="Yakimov M.M."/>
        </authorList>
    </citation>
    <scope>NUCLEOTIDE SEQUENCE</scope>
    <source>
        <strain evidence="2">HSR12-1</strain>
    </source>
</reference>
<name>A0A897N7P4_9EURY</name>
<protein>
    <recommendedName>
        <fullName evidence="1">Taxis protein CheF</fullName>
    </recommendedName>
</protein>
<evidence type="ECO:0000256" key="1">
    <source>
        <dbReference type="PIRNR" id="PIRNR026802"/>
    </source>
</evidence>
<evidence type="ECO:0000313" key="3">
    <source>
        <dbReference type="Proteomes" id="UP000663525"/>
    </source>
</evidence>
<dbReference type="AlphaFoldDB" id="A0A897N7P4"/>
<dbReference type="GeneID" id="68856281"/>
<sequence length="284" mass="31146">MAEGEQKLADVQGRFMQVVSDGRKASDVEWQSCRLLLSNKRLLILTNEGRQTIPLGKVSSVKSRGDVNEAIAQVSSYLSIQIGSDVYLVAPQDQEPFEEKLYGAILDQRVVYVKHPAVEGGVVQDPGWEKARLKLGDGTVDLAIASGQFVEVDRGDVGTVEVTEQTVNDSQRRVAEIEHLVEGTVVQTHVTGPGRVVAVLAGLLGQENDPDADISKAEHEVLMALYSGVSPFKIPDFVGMDVEEIEGIYDELLEEGLLQKVRMRREVSLKPRGRNIASEVIENQ</sequence>
<dbReference type="Proteomes" id="UP000663525">
    <property type="component" value="Chromosome"/>
</dbReference>
<gene>
    <name evidence="2" type="primary">cheF5</name>
    <name evidence="2" type="ORF">HSR121_2739</name>
</gene>